<dbReference type="PANTHER" id="PTHR11426">
    <property type="entry name" value="HISTONE H3"/>
    <property type="match status" value="1"/>
</dbReference>
<name>A0ABQ9NPE3_9PEZI</name>
<accession>A0ABQ9NPE3</accession>
<organism evidence="7 8">
    <name type="scientific">Coniosporium apollinis</name>
    <dbReference type="NCBI Taxonomy" id="61459"/>
    <lineage>
        <taxon>Eukaryota</taxon>
        <taxon>Fungi</taxon>
        <taxon>Dikarya</taxon>
        <taxon>Ascomycota</taxon>
        <taxon>Pezizomycotina</taxon>
        <taxon>Dothideomycetes</taxon>
        <taxon>Dothideomycetes incertae sedis</taxon>
        <taxon>Coniosporium</taxon>
    </lineage>
</organism>
<keyword evidence="8" id="KW-1185">Reference proteome</keyword>
<evidence type="ECO:0000256" key="1">
    <source>
        <dbReference type="ARBA" id="ARBA00004286"/>
    </source>
</evidence>
<sequence>MAELKHDEKPLNSITTAHGKINPDNDLIMAESKDDEKPQDENLMEGEEHQVNGEALAELDEYDPNPPLAIDPLKFRRQVREILQDLPGHQDGDFRVQTSALRVLQESSEAYLEFMFANAALVAKHRNRITVGTEEIHFALRLRAEQAREAAEAAEALKAEAADHAEQGLEAAVESLVI</sequence>
<feature type="compositionally biased region" description="Basic and acidic residues" evidence="5">
    <location>
        <begin position="1"/>
        <end position="10"/>
    </location>
</feature>
<comment type="subcellular location">
    <subcellularLocation>
        <location evidence="1">Chromosome</location>
    </subcellularLocation>
</comment>
<evidence type="ECO:0000256" key="5">
    <source>
        <dbReference type="SAM" id="MobiDB-lite"/>
    </source>
</evidence>
<dbReference type="InterPro" id="IPR007125">
    <property type="entry name" value="H2A/H2B/H3"/>
</dbReference>
<evidence type="ECO:0000259" key="6">
    <source>
        <dbReference type="Pfam" id="PF00125"/>
    </source>
</evidence>
<comment type="caution">
    <text evidence="7">The sequence shown here is derived from an EMBL/GenBank/DDBJ whole genome shotgun (WGS) entry which is preliminary data.</text>
</comment>
<reference evidence="7" key="1">
    <citation type="submission" date="2022-10" db="EMBL/GenBank/DDBJ databases">
        <title>Culturing micro-colonial fungi from biological soil crusts in the Mojave desert and describing Neophaeococcomyces mojavensis, and introducing the new genera and species Taxawa tesnikishii.</title>
        <authorList>
            <person name="Kurbessoian T."/>
            <person name="Stajich J.E."/>
        </authorList>
    </citation>
    <scope>NUCLEOTIDE SEQUENCE</scope>
    <source>
        <strain evidence="7">TK_1</strain>
    </source>
</reference>
<dbReference type="Gene3D" id="1.10.20.10">
    <property type="entry name" value="Histone, subunit A"/>
    <property type="match status" value="1"/>
</dbReference>
<keyword evidence="3" id="KW-0158">Chromosome</keyword>
<dbReference type="Pfam" id="PF00125">
    <property type="entry name" value="Histone"/>
    <property type="match status" value="1"/>
</dbReference>
<keyword evidence="4" id="KW-0544">Nucleosome core</keyword>
<evidence type="ECO:0000256" key="2">
    <source>
        <dbReference type="ARBA" id="ARBA00010343"/>
    </source>
</evidence>
<protein>
    <submittedName>
        <fullName evidence="7">Histone H3.1</fullName>
    </submittedName>
</protein>
<gene>
    <name evidence="7" type="primary">HHT1_2</name>
    <name evidence="7" type="ORF">H2201_005664</name>
</gene>
<dbReference type="EMBL" id="JAPDRL010000043">
    <property type="protein sequence ID" value="KAJ9663456.1"/>
    <property type="molecule type" value="Genomic_DNA"/>
</dbReference>
<evidence type="ECO:0000256" key="4">
    <source>
        <dbReference type="ARBA" id="ARBA00023269"/>
    </source>
</evidence>
<feature type="domain" description="Core Histone H2A/H2B/H3" evidence="6">
    <location>
        <begin position="67"/>
        <end position="142"/>
    </location>
</feature>
<feature type="region of interest" description="Disordered" evidence="5">
    <location>
        <begin position="1"/>
        <end position="48"/>
    </location>
</feature>
<keyword evidence="4" id="KW-0238">DNA-binding</keyword>
<proteinExistence type="inferred from homology"/>
<dbReference type="SMART" id="SM00428">
    <property type="entry name" value="H3"/>
    <property type="match status" value="1"/>
</dbReference>
<dbReference type="SUPFAM" id="SSF47113">
    <property type="entry name" value="Histone-fold"/>
    <property type="match status" value="1"/>
</dbReference>
<evidence type="ECO:0000313" key="7">
    <source>
        <dbReference type="EMBL" id="KAJ9663456.1"/>
    </source>
</evidence>
<evidence type="ECO:0000256" key="3">
    <source>
        <dbReference type="ARBA" id="ARBA00022454"/>
    </source>
</evidence>
<feature type="compositionally biased region" description="Basic and acidic residues" evidence="5">
    <location>
        <begin position="31"/>
        <end position="48"/>
    </location>
</feature>
<dbReference type="Proteomes" id="UP001172684">
    <property type="component" value="Unassembled WGS sequence"/>
</dbReference>
<comment type="similarity">
    <text evidence="2">Belongs to the histone H3 family.</text>
</comment>
<evidence type="ECO:0000313" key="8">
    <source>
        <dbReference type="Proteomes" id="UP001172684"/>
    </source>
</evidence>
<dbReference type="InterPro" id="IPR009072">
    <property type="entry name" value="Histone-fold"/>
</dbReference>
<dbReference type="InterPro" id="IPR000164">
    <property type="entry name" value="Histone_H3/CENP-A"/>
</dbReference>